<feature type="compositionally biased region" description="Acidic residues" evidence="4">
    <location>
        <begin position="195"/>
        <end position="205"/>
    </location>
</feature>
<feature type="compositionally biased region" description="Low complexity" evidence="4">
    <location>
        <begin position="243"/>
        <end position="271"/>
    </location>
</feature>
<keyword evidence="2" id="KW-0863">Zinc-finger</keyword>
<organism evidence="6 7">
    <name type="scientific">Phytophthora fragariaefolia</name>
    <dbReference type="NCBI Taxonomy" id="1490495"/>
    <lineage>
        <taxon>Eukaryota</taxon>
        <taxon>Sar</taxon>
        <taxon>Stramenopiles</taxon>
        <taxon>Oomycota</taxon>
        <taxon>Peronosporomycetes</taxon>
        <taxon>Peronosporales</taxon>
        <taxon>Peronosporaceae</taxon>
        <taxon>Phytophthora</taxon>
    </lineage>
</organism>
<evidence type="ECO:0000256" key="4">
    <source>
        <dbReference type="SAM" id="MobiDB-lite"/>
    </source>
</evidence>
<proteinExistence type="predicted"/>
<evidence type="ECO:0000256" key="2">
    <source>
        <dbReference type="ARBA" id="ARBA00022771"/>
    </source>
</evidence>
<dbReference type="AlphaFoldDB" id="A0A9W6UBV3"/>
<reference evidence="6" key="1">
    <citation type="submission" date="2023-04" db="EMBL/GenBank/DDBJ databases">
        <title>Phytophthora fragariaefolia NBRC 109709.</title>
        <authorList>
            <person name="Ichikawa N."/>
            <person name="Sato H."/>
            <person name="Tonouchi N."/>
        </authorList>
    </citation>
    <scope>NUCLEOTIDE SEQUENCE</scope>
    <source>
        <strain evidence="6">NBRC 109709</strain>
    </source>
</reference>
<name>A0A9W6UBV3_9STRA</name>
<gene>
    <name evidence="6" type="ORF">Pfra01_000654800</name>
</gene>
<accession>A0A9W6UBV3</accession>
<dbReference type="SUPFAM" id="SSF57903">
    <property type="entry name" value="FYVE/PHD zinc finger"/>
    <property type="match status" value="1"/>
</dbReference>
<dbReference type="GO" id="GO:0008270">
    <property type="term" value="F:zinc ion binding"/>
    <property type="evidence" value="ECO:0007669"/>
    <property type="project" value="UniProtKB-KW"/>
</dbReference>
<sequence length="378" mass="42314">MAAVLEPVPLLARTCRACGAQSSPLWRADWCLRCWLRRERAELFDGEETRRRRLEKKQLQLQIHARAGQQTQAPEQQQQQQSETPPAAVILKFTREEIEAATKDKKKERKHSRKDKKKKKKHRRKRELADDSDSDGPTPIPSPAQMHGFVYADRAPDAYTAPQGSAFEADRSGTRRAEATALVGDTDPGTRDDADDHDYNDEEDTASTPARSSSRKRKSVQRAEPVVLAESPASASKKRKTSSSRTPRSTRAAASAPTAPVVVAVPAAPSAQKKRARTKKELARERELRALGQYCPVCSEVYEDDDQNTFVCCDSCELWVHGACDPSLTPYAVCSSFRLASVTNSWVFCCWQRADRSNGQYRGQVHLPALCWAVSVYW</sequence>
<dbReference type="InterPro" id="IPR011011">
    <property type="entry name" value="Znf_FYVE_PHD"/>
</dbReference>
<feature type="domain" description="PHD-type" evidence="5">
    <location>
        <begin position="295"/>
        <end position="324"/>
    </location>
</feature>
<evidence type="ECO:0000313" key="7">
    <source>
        <dbReference type="Proteomes" id="UP001165121"/>
    </source>
</evidence>
<dbReference type="OrthoDB" id="787137at2759"/>
<evidence type="ECO:0000256" key="3">
    <source>
        <dbReference type="ARBA" id="ARBA00022833"/>
    </source>
</evidence>
<evidence type="ECO:0000256" key="1">
    <source>
        <dbReference type="ARBA" id="ARBA00022723"/>
    </source>
</evidence>
<keyword evidence="7" id="KW-1185">Reference proteome</keyword>
<feature type="region of interest" description="Disordered" evidence="4">
    <location>
        <begin position="64"/>
        <end position="85"/>
    </location>
</feature>
<evidence type="ECO:0000259" key="5">
    <source>
        <dbReference type="Pfam" id="PF00628"/>
    </source>
</evidence>
<feature type="compositionally biased region" description="Low complexity" evidence="4">
    <location>
        <begin position="69"/>
        <end position="85"/>
    </location>
</feature>
<dbReference type="InterPro" id="IPR019787">
    <property type="entry name" value="Znf_PHD-finger"/>
</dbReference>
<feature type="compositionally biased region" description="Basic residues" evidence="4">
    <location>
        <begin position="106"/>
        <end position="126"/>
    </location>
</feature>
<dbReference type="InterPro" id="IPR013083">
    <property type="entry name" value="Znf_RING/FYVE/PHD"/>
</dbReference>
<feature type="compositionally biased region" description="Basic and acidic residues" evidence="4">
    <location>
        <begin position="168"/>
        <end position="178"/>
    </location>
</feature>
<keyword evidence="1" id="KW-0479">Metal-binding</keyword>
<evidence type="ECO:0000313" key="6">
    <source>
        <dbReference type="EMBL" id="GMF29996.1"/>
    </source>
</evidence>
<keyword evidence="3" id="KW-0862">Zinc</keyword>
<dbReference type="Pfam" id="PF00628">
    <property type="entry name" value="PHD"/>
    <property type="match status" value="1"/>
</dbReference>
<comment type="caution">
    <text evidence="6">The sequence shown here is derived from an EMBL/GenBank/DDBJ whole genome shotgun (WGS) entry which is preliminary data.</text>
</comment>
<dbReference type="Proteomes" id="UP001165121">
    <property type="component" value="Unassembled WGS sequence"/>
</dbReference>
<dbReference type="Gene3D" id="3.30.40.10">
    <property type="entry name" value="Zinc/RING finger domain, C3HC4 (zinc finger)"/>
    <property type="match status" value="1"/>
</dbReference>
<dbReference type="EMBL" id="BSXT01000556">
    <property type="protein sequence ID" value="GMF29996.1"/>
    <property type="molecule type" value="Genomic_DNA"/>
</dbReference>
<protein>
    <submittedName>
        <fullName evidence="6">Unnamed protein product</fullName>
    </submittedName>
</protein>
<feature type="region of interest" description="Disordered" evidence="4">
    <location>
        <begin position="100"/>
        <end position="276"/>
    </location>
</feature>